<dbReference type="Gene3D" id="3.40.50.720">
    <property type="entry name" value="NAD(P)-binding Rossmann-like Domain"/>
    <property type="match status" value="1"/>
</dbReference>
<keyword evidence="4" id="KW-1185">Reference proteome</keyword>
<dbReference type="EMBL" id="BOOA01000005">
    <property type="protein sequence ID" value="GIH22569.1"/>
    <property type="molecule type" value="Genomic_DNA"/>
</dbReference>
<reference evidence="3" key="1">
    <citation type="submission" date="2021-01" db="EMBL/GenBank/DDBJ databases">
        <title>Whole genome shotgun sequence of Acrocarpospora phusangensis NBRC 108782.</title>
        <authorList>
            <person name="Komaki H."/>
            <person name="Tamura T."/>
        </authorList>
    </citation>
    <scope>NUCLEOTIDE SEQUENCE</scope>
    <source>
        <strain evidence="3">NBRC 108782</strain>
    </source>
</reference>
<comment type="caution">
    <text evidence="3">The sequence shown here is derived from an EMBL/GenBank/DDBJ whole genome shotgun (WGS) entry which is preliminary data.</text>
</comment>
<dbReference type="InterPro" id="IPR036291">
    <property type="entry name" value="NAD(P)-bd_dom_sf"/>
</dbReference>
<gene>
    <name evidence="3" type="ORF">Aph01nite_08790</name>
</gene>
<accession>A0A919Q7C8</accession>
<dbReference type="SUPFAM" id="SSF55347">
    <property type="entry name" value="Glyceraldehyde-3-phosphate dehydrogenase-like, C-terminal domain"/>
    <property type="match status" value="1"/>
</dbReference>
<dbReference type="Gene3D" id="3.30.360.10">
    <property type="entry name" value="Dihydrodipicolinate Reductase, domain 2"/>
    <property type="match status" value="1"/>
</dbReference>
<name>A0A919Q7C8_9ACTN</name>
<evidence type="ECO:0000313" key="3">
    <source>
        <dbReference type="EMBL" id="GIH22569.1"/>
    </source>
</evidence>
<sequence length="351" mass="37770">MAFEPLRLALIGCGRIAQVAHLPALEKADGVELAAVSDPSPEVAEAVARRYGVTAAYTTHAQVLADPAVEAVLVAAPDRFHYPITAEALTAGRHVLVEKPLAATSAEAEALAELVGRTGLVLQVGAMKRHDEGLRYARRFVAERLGEIRSFNAWYRIGDLRPGIEATLFPRVYADRAARESEASFKADRQRYLLVTHGAHVFDTVRFLLGEVESVVARHRRHGRDSRDSWDQVWQVLLTMASGAIGTVNIIVDTPGVPSEGVEVFGASGSVRVDTPFPFYRQASIVRAYAGGETVTPALTDGDAYERQAEAFARTVRTGGEPDPGVHDGLQAVRLIEATAAAAESGQEIAL</sequence>
<dbReference type="Proteomes" id="UP000640052">
    <property type="component" value="Unassembled WGS sequence"/>
</dbReference>
<evidence type="ECO:0000313" key="4">
    <source>
        <dbReference type="Proteomes" id="UP000640052"/>
    </source>
</evidence>
<protein>
    <submittedName>
        <fullName evidence="3">Oxidoreductase</fullName>
    </submittedName>
</protein>
<dbReference type="PANTHER" id="PTHR43708:SF8">
    <property type="entry name" value="OXIDOREDUCTASE"/>
    <property type="match status" value="1"/>
</dbReference>
<dbReference type="SUPFAM" id="SSF51735">
    <property type="entry name" value="NAD(P)-binding Rossmann-fold domains"/>
    <property type="match status" value="1"/>
</dbReference>
<dbReference type="InterPro" id="IPR051317">
    <property type="entry name" value="Gfo/Idh/MocA_oxidoreduct"/>
</dbReference>
<dbReference type="Pfam" id="PF22725">
    <property type="entry name" value="GFO_IDH_MocA_C3"/>
    <property type="match status" value="1"/>
</dbReference>
<proteinExistence type="predicted"/>
<evidence type="ECO:0000259" key="1">
    <source>
        <dbReference type="Pfam" id="PF01408"/>
    </source>
</evidence>
<dbReference type="InterPro" id="IPR000683">
    <property type="entry name" value="Gfo/Idh/MocA-like_OxRdtase_N"/>
</dbReference>
<evidence type="ECO:0000259" key="2">
    <source>
        <dbReference type="Pfam" id="PF22725"/>
    </source>
</evidence>
<feature type="domain" description="GFO/IDH/MocA-like oxidoreductase" evidence="2">
    <location>
        <begin position="139"/>
        <end position="272"/>
    </location>
</feature>
<feature type="domain" description="Gfo/Idh/MocA-like oxidoreductase N-terminal" evidence="1">
    <location>
        <begin position="7"/>
        <end position="125"/>
    </location>
</feature>
<dbReference type="InterPro" id="IPR055170">
    <property type="entry name" value="GFO_IDH_MocA-like_dom"/>
</dbReference>
<dbReference type="PANTHER" id="PTHR43708">
    <property type="entry name" value="CONSERVED EXPRESSED OXIDOREDUCTASE (EUROFUNG)"/>
    <property type="match status" value="1"/>
</dbReference>
<dbReference type="GO" id="GO:0000166">
    <property type="term" value="F:nucleotide binding"/>
    <property type="evidence" value="ECO:0007669"/>
    <property type="project" value="InterPro"/>
</dbReference>
<dbReference type="RefSeq" id="WP_204039409.1">
    <property type="nucleotide sequence ID" value="NZ_BOOA01000005.1"/>
</dbReference>
<organism evidence="3 4">
    <name type="scientific">Acrocarpospora phusangensis</name>
    <dbReference type="NCBI Taxonomy" id="1070424"/>
    <lineage>
        <taxon>Bacteria</taxon>
        <taxon>Bacillati</taxon>
        <taxon>Actinomycetota</taxon>
        <taxon>Actinomycetes</taxon>
        <taxon>Streptosporangiales</taxon>
        <taxon>Streptosporangiaceae</taxon>
        <taxon>Acrocarpospora</taxon>
    </lineage>
</organism>
<dbReference type="AlphaFoldDB" id="A0A919Q7C8"/>
<dbReference type="Pfam" id="PF01408">
    <property type="entry name" value="GFO_IDH_MocA"/>
    <property type="match status" value="1"/>
</dbReference>